<organism evidence="2 3">
    <name type="scientific">Photobacterium aphoticum</name>
    <dbReference type="NCBI Taxonomy" id="754436"/>
    <lineage>
        <taxon>Bacteria</taxon>
        <taxon>Pseudomonadati</taxon>
        <taxon>Pseudomonadota</taxon>
        <taxon>Gammaproteobacteria</taxon>
        <taxon>Vibrionales</taxon>
        <taxon>Vibrionaceae</taxon>
        <taxon>Photobacterium</taxon>
    </lineage>
</organism>
<proteinExistence type="predicted"/>
<dbReference type="AlphaFoldDB" id="A0A090QZC0"/>
<evidence type="ECO:0000313" key="2">
    <source>
        <dbReference type="EMBL" id="GAL08490.1"/>
    </source>
</evidence>
<reference evidence="2 3" key="1">
    <citation type="journal article" date="2014" name="Genome Announc.">
        <title>Draft Genome Sequences of Two Vibrionaceae Species, Vibrio ponticus C121 and Photobacterium aphoticum C119, Isolated as Coral Reef Microbiota.</title>
        <authorList>
            <person name="Al-saari N."/>
            <person name="Meirelles P.M."/>
            <person name="Mino S."/>
            <person name="Suda W."/>
            <person name="Oshima K."/>
            <person name="Hattori M."/>
            <person name="Ohkuma M."/>
            <person name="Thompson F.L."/>
            <person name="Gomez-Gil B."/>
            <person name="Sawabe T."/>
            <person name="Sawabe T."/>
        </authorList>
    </citation>
    <scope>NUCLEOTIDE SEQUENCE [LARGE SCALE GENOMIC DNA]</scope>
    <source>
        <strain evidence="2 3">JCM 19237</strain>
    </source>
</reference>
<evidence type="ECO:0000313" key="3">
    <source>
        <dbReference type="Proteomes" id="UP000029227"/>
    </source>
</evidence>
<keyword evidence="1" id="KW-0812">Transmembrane</keyword>
<accession>A0A090QZC0</accession>
<dbReference type="EMBL" id="BBMN01000026">
    <property type="protein sequence ID" value="GAL08490.1"/>
    <property type="molecule type" value="Genomic_DNA"/>
</dbReference>
<comment type="caution">
    <text evidence="2">The sequence shown here is derived from an EMBL/GenBank/DDBJ whole genome shotgun (WGS) entry which is preliminary data.</text>
</comment>
<keyword evidence="1" id="KW-1133">Transmembrane helix</keyword>
<dbReference type="Proteomes" id="UP000029227">
    <property type="component" value="Unassembled WGS sequence"/>
</dbReference>
<sequence length="49" mass="5410">MVTFAYLLGLLAIIGLLGYHRVNLRTFTVILALILTLGTCWMWSANTPG</sequence>
<evidence type="ECO:0000256" key="1">
    <source>
        <dbReference type="SAM" id="Phobius"/>
    </source>
</evidence>
<protein>
    <submittedName>
        <fullName evidence="2">Uncharacterized protein</fullName>
    </submittedName>
</protein>
<feature type="transmembrane region" description="Helical" evidence="1">
    <location>
        <begin position="27"/>
        <end position="44"/>
    </location>
</feature>
<name>A0A090QZC0_9GAMM</name>
<keyword evidence="1" id="KW-0472">Membrane</keyword>
<feature type="transmembrane region" description="Helical" evidence="1">
    <location>
        <begin position="6"/>
        <end position="22"/>
    </location>
</feature>
<gene>
    <name evidence="2" type="ORF">JCM19237_86</name>
</gene>